<evidence type="ECO:0000256" key="6">
    <source>
        <dbReference type="ARBA" id="ARBA00012487"/>
    </source>
</evidence>
<evidence type="ECO:0000256" key="5">
    <source>
        <dbReference type="ARBA" id="ARBA00010185"/>
    </source>
</evidence>
<keyword evidence="9" id="KW-0444">Lipid biosynthesis</keyword>
<feature type="compositionally biased region" description="Basic and acidic residues" evidence="19">
    <location>
        <begin position="12"/>
        <end position="21"/>
    </location>
</feature>
<keyword evidence="15 20" id="KW-0472">Membrane</keyword>
<feature type="transmembrane region" description="Helical" evidence="20">
    <location>
        <begin position="346"/>
        <end position="364"/>
    </location>
</feature>
<evidence type="ECO:0000256" key="2">
    <source>
        <dbReference type="ARBA" id="ARBA00004651"/>
    </source>
</evidence>
<evidence type="ECO:0000256" key="17">
    <source>
        <dbReference type="ARBA" id="ARBA00023264"/>
    </source>
</evidence>
<comment type="pathway">
    <text evidence="3 18">Phospholipid metabolism; CDP-diacylglycerol biosynthesis; CDP-diacylglycerol from sn-glycerol 3-phosphate: step 3/3.</text>
</comment>
<evidence type="ECO:0000256" key="9">
    <source>
        <dbReference type="ARBA" id="ARBA00022516"/>
    </source>
</evidence>
<dbReference type="RefSeq" id="WP_239087949.1">
    <property type="nucleotide sequence ID" value="NZ_BOON01000002.1"/>
</dbReference>
<accession>A0A8J3WXV0</accession>
<dbReference type="EC" id="2.7.7.41" evidence="6 18"/>
<feature type="transmembrane region" description="Helical" evidence="20">
    <location>
        <begin position="370"/>
        <end position="390"/>
    </location>
</feature>
<feature type="transmembrane region" description="Helical" evidence="20">
    <location>
        <begin position="200"/>
        <end position="217"/>
    </location>
</feature>
<evidence type="ECO:0000313" key="21">
    <source>
        <dbReference type="EMBL" id="GII20630.1"/>
    </source>
</evidence>
<feature type="compositionally biased region" description="Basic and acidic residues" evidence="19">
    <location>
        <begin position="67"/>
        <end position="91"/>
    </location>
</feature>
<feature type="transmembrane region" description="Helical" evidence="20">
    <location>
        <begin position="176"/>
        <end position="194"/>
    </location>
</feature>
<feature type="region of interest" description="Disordered" evidence="19">
    <location>
        <begin position="131"/>
        <end position="173"/>
    </location>
</feature>
<sequence>MAHLDSPGWPDPSDRGPDDSHPGQQRARHLDAAPDAYPGTGSYGDRGAEPDFDLDLGFNRRGRERGRRVAADEPWSRPRQDPPGWFDRDRAGSAAPTADDERVEPATAEVPLVAGASGEWDTATGEWDATAEWDANPRAAGDRDAATSTPTEAADLAEASPAPQPTKSNGRAGRNLPAAIGVGVTLGAVVLASLFLWPPAFLGVVVVAIVVGTWEMVRAVRSAGVRPPMAPLIAGGAAMAGLAWYGGAEALTLGLVATTVAALVWRLADGPVGYRRDVVAALLVAVYVPFLGGFAVLLARADSGDLRVLAALAGVVLSDTGGYVAGVFFGKRPMAPSVSPKKSWEGAAGSLLAAAIGGAVMLSLMFDVVWWYGALFGVAVAAASVLGDLAESLIKRDLGIKDMSGLLPGHGGLMDRLDSILFAAPTAVAVLALVAPVTT</sequence>
<evidence type="ECO:0000256" key="3">
    <source>
        <dbReference type="ARBA" id="ARBA00005119"/>
    </source>
</evidence>
<dbReference type="GO" id="GO:0004605">
    <property type="term" value="F:phosphatidate cytidylyltransferase activity"/>
    <property type="evidence" value="ECO:0007669"/>
    <property type="project" value="UniProtKB-EC"/>
</dbReference>
<evidence type="ECO:0000256" key="15">
    <source>
        <dbReference type="ARBA" id="ARBA00023136"/>
    </source>
</evidence>
<evidence type="ECO:0000256" key="20">
    <source>
        <dbReference type="SAM" id="Phobius"/>
    </source>
</evidence>
<evidence type="ECO:0000256" key="8">
    <source>
        <dbReference type="ARBA" id="ARBA00022475"/>
    </source>
</evidence>
<evidence type="ECO:0000256" key="4">
    <source>
        <dbReference type="ARBA" id="ARBA00005189"/>
    </source>
</evidence>
<dbReference type="EMBL" id="BOON01000002">
    <property type="protein sequence ID" value="GII20630.1"/>
    <property type="molecule type" value="Genomic_DNA"/>
</dbReference>
<dbReference type="UniPathway" id="UPA00557">
    <property type="reaction ID" value="UER00614"/>
</dbReference>
<organism evidence="21 22">
    <name type="scientific">Planosporangium mesophilum</name>
    <dbReference type="NCBI Taxonomy" id="689768"/>
    <lineage>
        <taxon>Bacteria</taxon>
        <taxon>Bacillati</taxon>
        <taxon>Actinomycetota</taxon>
        <taxon>Actinomycetes</taxon>
        <taxon>Micromonosporales</taxon>
        <taxon>Micromonosporaceae</taxon>
        <taxon>Planosporangium</taxon>
    </lineage>
</organism>
<evidence type="ECO:0000256" key="1">
    <source>
        <dbReference type="ARBA" id="ARBA00001698"/>
    </source>
</evidence>
<keyword evidence="17" id="KW-1208">Phospholipid metabolism</keyword>
<keyword evidence="12 18" id="KW-0548">Nucleotidyltransferase</keyword>
<evidence type="ECO:0000256" key="18">
    <source>
        <dbReference type="RuleBase" id="RU003938"/>
    </source>
</evidence>
<keyword evidence="8" id="KW-1003">Cell membrane</keyword>
<gene>
    <name evidence="21" type="ORF">Pme01_02270</name>
</gene>
<evidence type="ECO:0000256" key="13">
    <source>
        <dbReference type="ARBA" id="ARBA00022989"/>
    </source>
</evidence>
<evidence type="ECO:0000256" key="16">
    <source>
        <dbReference type="ARBA" id="ARBA00023209"/>
    </source>
</evidence>
<proteinExistence type="inferred from homology"/>
<evidence type="ECO:0000256" key="19">
    <source>
        <dbReference type="SAM" id="MobiDB-lite"/>
    </source>
</evidence>
<name>A0A8J3WXV0_9ACTN</name>
<evidence type="ECO:0000256" key="7">
    <source>
        <dbReference type="ARBA" id="ARBA00019373"/>
    </source>
</evidence>
<keyword evidence="11 18" id="KW-0812">Transmembrane</keyword>
<feature type="transmembrane region" description="Helical" evidence="20">
    <location>
        <begin position="280"/>
        <end position="300"/>
    </location>
</feature>
<keyword evidence="16" id="KW-0594">Phospholipid biosynthesis</keyword>
<protein>
    <recommendedName>
        <fullName evidence="7 18">Phosphatidate cytidylyltransferase</fullName>
        <ecNumber evidence="6 18">2.7.7.41</ecNumber>
    </recommendedName>
</protein>
<keyword evidence="13 20" id="KW-1133">Transmembrane helix</keyword>
<comment type="pathway">
    <text evidence="4">Lipid metabolism.</text>
</comment>
<dbReference type="Proteomes" id="UP000599074">
    <property type="component" value="Unassembled WGS sequence"/>
</dbReference>
<dbReference type="InterPro" id="IPR000374">
    <property type="entry name" value="PC_trans"/>
</dbReference>
<keyword evidence="14" id="KW-0443">Lipid metabolism</keyword>
<feature type="transmembrane region" description="Helical" evidence="20">
    <location>
        <begin position="420"/>
        <end position="438"/>
    </location>
</feature>
<comment type="subcellular location">
    <subcellularLocation>
        <location evidence="2">Cell membrane</location>
        <topology evidence="2">Multi-pass membrane protein</topology>
    </subcellularLocation>
</comment>
<feature type="transmembrane region" description="Helical" evidence="20">
    <location>
        <begin position="306"/>
        <end position="325"/>
    </location>
</feature>
<comment type="caution">
    <text evidence="21">The sequence shown here is derived from an EMBL/GenBank/DDBJ whole genome shotgun (WGS) entry which is preliminary data.</text>
</comment>
<feature type="region of interest" description="Disordered" evidence="19">
    <location>
        <begin position="1"/>
        <end position="105"/>
    </location>
</feature>
<dbReference type="PROSITE" id="PS01315">
    <property type="entry name" value="CDS"/>
    <property type="match status" value="1"/>
</dbReference>
<comment type="catalytic activity">
    <reaction evidence="1 18">
        <text>a 1,2-diacyl-sn-glycero-3-phosphate + CTP + H(+) = a CDP-1,2-diacyl-sn-glycerol + diphosphate</text>
        <dbReference type="Rhea" id="RHEA:16229"/>
        <dbReference type="ChEBI" id="CHEBI:15378"/>
        <dbReference type="ChEBI" id="CHEBI:33019"/>
        <dbReference type="ChEBI" id="CHEBI:37563"/>
        <dbReference type="ChEBI" id="CHEBI:58332"/>
        <dbReference type="ChEBI" id="CHEBI:58608"/>
        <dbReference type="EC" id="2.7.7.41"/>
    </reaction>
</comment>
<dbReference type="PANTHER" id="PTHR46382:SF1">
    <property type="entry name" value="PHOSPHATIDATE CYTIDYLYLTRANSFERASE"/>
    <property type="match status" value="1"/>
</dbReference>
<evidence type="ECO:0000256" key="11">
    <source>
        <dbReference type="ARBA" id="ARBA00022692"/>
    </source>
</evidence>
<evidence type="ECO:0000256" key="14">
    <source>
        <dbReference type="ARBA" id="ARBA00023098"/>
    </source>
</evidence>
<feature type="transmembrane region" description="Helical" evidence="20">
    <location>
        <begin position="251"/>
        <end position="268"/>
    </location>
</feature>
<reference evidence="21" key="1">
    <citation type="submission" date="2021-01" db="EMBL/GenBank/DDBJ databases">
        <title>Whole genome shotgun sequence of Planosporangium mesophilum NBRC 109066.</title>
        <authorList>
            <person name="Komaki H."/>
            <person name="Tamura T."/>
        </authorList>
    </citation>
    <scope>NUCLEOTIDE SEQUENCE</scope>
    <source>
        <strain evidence="21">NBRC 109066</strain>
    </source>
</reference>
<keyword evidence="10 18" id="KW-0808">Transferase</keyword>
<dbReference type="PANTHER" id="PTHR46382">
    <property type="entry name" value="PHOSPHATIDATE CYTIDYLYLTRANSFERASE"/>
    <property type="match status" value="1"/>
</dbReference>
<keyword evidence="22" id="KW-1185">Reference proteome</keyword>
<comment type="similarity">
    <text evidence="5 18">Belongs to the CDS family.</text>
</comment>
<evidence type="ECO:0000256" key="10">
    <source>
        <dbReference type="ARBA" id="ARBA00022679"/>
    </source>
</evidence>
<evidence type="ECO:0000313" key="22">
    <source>
        <dbReference type="Proteomes" id="UP000599074"/>
    </source>
</evidence>
<dbReference type="GO" id="GO:0016024">
    <property type="term" value="P:CDP-diacylglycerol biosynthetic process"/>
    <property type="evidence" value="ECO:0007669"/>
    <property type="project" value="UniProtKB-UniPathway"/>
</dbReference>
<dbReference type="Pfam" id="PF01148">
    <property type="entry name" value="CTP_transf_1"/>
    <property type="match status" value="1"/>
</dbReference>
<dbReference type="AlphaFoldDB" id="A0A8J3WXV0"/>
<dbReference type="GO" id="GO:0005886">
    <property type="term" value="C:plasma membrane"/>
    <property type="evidence" value="ECO:0007669"/>
    <property type="project" value="UniProtKB-SubCell"/>
</dbReference>
<evidence type="ECO:0000256" key="12">
    <source>
        <dbReference type="ARBA" id="ARBA00022695"/>
    </source>
</evidence>